<dbReference type="KEGG" id="rti:DC20_20210"/>
<dbReference type="EMBL" id="CP012643">
    <property type="protein sequence ID" value="ALJ00886.1"/>
    <property type="molecule type" value="Genomic_DNA"/>
</dbReference>
<dbReference type="STRING" id="512763.DC20_20210"/>
<evidence type="ECO:0000313" key="2">
    <source>
        <dbReference type="Proteomes" id="UP000061382"/>
    </source>
</evidence>
<sequence length="129" mass="14620">MVRFQDGDGNLGLSETLFPEDIQGSFAPGQPNFYNFFCNLYKKTNGKYSPVLDPSGNRIVYNGRFPRLSSDSREEPLEGDIRYSINIFESGFSPIKKGDTIRFDVQVVDRTFNKSQVVTTSDVILFSQE</sequence>
<dbReference type="AlphaFoldDB" id="A0A0P0CB59"/>
<accession>A0A0P0CB59</accession>
<keyword evidence="2" id="KW-1185">Reference proteome</keyword>
<organism evidence="1 2">
    <name type="scientific">Rufibacter tibetensis</name>
    <dbReference type="NCBI Taxonomy" id="512763"/>
    <lineage>
        <taxon>Bacteria</taxon>
        <taxon>Pseudomonadati</taxon>
        <taxon>Bacteroidota</taxon>
        <taxon>Cytophagia</taxon>
        <taxon>Cytophagales</taxon>
        <taxon>Hymenobacteraceae</taxon>
        <taxon>Rufibacter</taxon>
    </lineage>
</organism>
<proteinExistence type="predicted"/>
<gene>
    <name evidence="1" type="ORF">DC20_20210</name>
</gene>
<dbReference type="PATRIC" id="fig|512763.3.peg.4435"/>
<reference evidence="1 2" key="1">
    <citation type="submission" date="2015-08" db="EMBL/GenBank/DDBJ databases">
        <title>Complete genome sequence of Rufibacter tibetensis strain 1351t, a radiation-resistant bacterium from tibet plateau.</title>
        <authorList>
            <person name="Dai J."/>
        </authorList>
    </citation>
    <scope>NUCLEOTIDE SEQUENCE [LARGE SCALE GENOMIC DNA]</scope>
    <source>
        <strain evidence="1 2">1351</strain>
    </source>
</reference>
<dbReference type="Proteomes" id="UP000061382">
    <property type="component" value="Chromosome"/>
</dbReference>
<name>A0A0P0CB59_9BACT</name>
<evidence type="ECO:0000313" key="1">
    <source>
        <dbReference type="EMBL" id="ALJ00886.1"/>
    </source>
</evidence>
<protein>
    <submittedName>
        <fullName evidence="1">Uncharacterized protein</fullName>
    </submittedName>
</protein>